<evidence type="ECO:0008006" key="4">
    <source>
        <dbReference type="Google" id="ProtNLM"/>
    </source>
</evidence>
<proteinExistence type="predicted"/>
<accession>A0A840S5C5</accession>
<protein>
    <recommendedName>
        <fullName evidence="4">Phosphate ABC transporter substrate-binding protein</fullName>
    </recommendedName>
</protein>
<evidence type="ECO:0000313" key="2">
    <source>
        <dbReference type="EMBL" id="MBB5204678.1"/>
    </source>
</evidence>
<dbReference type="RefSeq" id="WP_138855664.1">
    <property type="nucleotide sequence ID" value="NZ_CP040709.1"/>
</dbReference>
<feature type="signal peptide" evidence="1">
    <location>
        <begin position="1"/>
        <end position="21"/>
    </location>
</feature>
<keyword evidence="1" id="KW-0732">Signal</keyword>
<gene>
    <name evidence="2" type="ORF">HNQ51_001992</name>
</gene>
<dbReference type="OrthoDB" id="5368589at2"/>
<keyword evidence="3" id="KW-1185">Reference proteome</keyword>
<evidence type="ECO:0000256" key="1">
    <source>
        <dbReference type="SAM" id="SignalP"/>
    </source>
</evidence>
<dbReference type="EMBL" id="JACHHO010000002">
    <property type="protein sequence ID" value="MBB5204678.1"/>
    <property type="molecule type" value="Genomic_DNA"/>
</dbReference>
<feature type="chain" id="PRO_5032294652" description="Phosphate ABC transporter substrate-binding protein" evidence="1">
    <location>
        <begin position="22"/>
        <end position="138"/>
    </location>
</feature>
<organism evidence="2 3">
    <name type="scientific">Inhella inkyongensis</name>
    <dbReference type="NCBI Taxonomy" id="392593"/>
    <lineage>
        <taxon>Bacteria</taxon>
        <taxon>Pseudomonadati</taxon>
        <taxon>Pseudomonadota</taxon>
        <taxon>Betaproteobacteria</taxon>
        <taxon>Burkholderiales</taxon>
        <taxon>Sphaerotilaceae</taxon>
        <taxon>Inhella</taxon>
    </lineage>
</organism>
<dbReference type="SUPFAM" id="SSF53850">
    <property type="entry name" value="Periplasmic binding protein-like II"/>
    <property type="match status" value="1"/>
</dbReference>
<dbReference type="Gene3D" id="3.40.190.10">
    <property type="entry name" value="Periplasmic binding protein-like II"/>
    <property type="match status" value="1"/>
</dbReference>
<sequence>MHKPLPWLGLLFSLFATQASAQVVVIVNPKSEVKLTAEQVASLYMGRSTSLPGGISQPVDLPEANAAREQFYSKAAGKTGAQVKATWARLAFSGKATPPKELATAADIKKFVAANVDAIGYIDKSAVDSSVKVVVPLE</sequence>
<dbReference type="AlphaFoldDB" id="A0A840S5C5"/>
<evidence type="ECO:0000313" key="3">
    <source>
        <dbReference type="Proteomes" id="UP000554837"/>
    </source>
</evidence>
<name>A0A840S5C5_9BURK</name>
<comment type="caution">
    <text evidence="2">The sequence shown here is derived from an EMBL/GenBank/DDBJ whole genome shotgun (WGS) entry which is preliminary data.</text>
</comment>
<dbReference type="Proteomes" id="UP000554837">
    <property type="component" value="Unassembled WGS sequence"/>
</dbReference>
<reference evidence="2 3" key="1">
    <citation type="submission" date="2020-08" db="EMBL/GenBank/DDBJ databases">
        <title>Genomic Encyclopedia of Type Strains, Phase IV (KMG-IV): sequencing the most valuable type-strain genomes for metagenomic binning, comparative biology and taxonomic classification.</title>
        <authorList>
            <person name="Goeker M."/>
        </authorList>
    </citation>
    <scope>NUCLEOTIDE SEQUENCE [LARGE SCALE GENOMIC DNA]</scope>
    <source>
        <strain evidence="2 3">DSM 23958</strain>
    </source>
</reference>